<accession>A0ABT0CUS1</accession>
<comment type="caution">
    <text evidence="2">The sequence shown here is derived from an EMBL/GenBank/DDBJ whole genome shotgun (WGS) entry which is preliminary data.</text>
</comment>
<name>A0ABT0CUS1_9HYPH</name>
<keyword evidence="2" id="KW-0614">Plasmid</keyword>
<evidence type="ECO:0000256" key="1">
    <source>
        <dbReference type="SAM" id="MobiDB-lite"/>
    </source>
</evidence>
<evidence type="ECO:0008006" key="4">
    <source>
        <dbReference type="Google" id="ProtNLM"/>
    </source>
</evidence>
<sequence length="130" mass="13636">MTETGVRMSFDRAIRMICVVALVLLGLAHRPVLAPAQQFSPDEIATLTLPDGSLPELCLPSDDGRGKTHAAAAACEACRISTAVLLPSPADAVGTRMAMAATVVLPQPAEAHHRQLFPPDTHPRAPPVTA</sequence>
<dbReference type="Proteomes" id="UP001522662">
    <property type="component" value="Unassembled WGS sequence"/>
</dbReference>
<organism evidence="2 3">
    <name type="scientific">Peteryoungia algae</name>
    <dbReference type="NCBI Taxonomy" id="2919917"/>
    <lineage>
        <taxon>Bacteria</taxon>
        <taxon>Pseudomonadati</taxon>
        <taxon>Pseudomonadota</taxon>
        <taxon>Alphaproteobacteria</taxon>
        <taxon>Hyphomicrobiales</taxon>
        <taxon>Rhizobiaceae</taxon>
        <taxon>Peteryoungia</taxon>
    </lineage>
</organism>
<keyword evidence="3" id="KW-1185">Reference proteome</keyword>
<dbReference type="EMBL" id="JALAYX010000001">
    <property type="protein sequence ID" value="MCJ8236911.1"/>
    <property type="molecule type" value="Genomic_DNA"/>
</dbReference>
<evidence type="ECO:0000313" key="2">
    <source>
        <dbReference type="EMBL" id="MCJ8236911.1"/>
    </source>
</evidence>
<geneLocation type="plasmid" evidence="2">
    <name>unnamed</name>
</geneLocation>
<reference evidence="2 3" key="1">
    <citation type="submission" date="2022-03" db="EMBL/GenBank/DDBJ databases">
        <title>Rhizobium SSM4.3 sp. nov., isolated from Sediment (Gouqi Island).</title>
        <authorList>
            <person name="Chen G."/>
        </authorList>
    </citation>
    <scope>NUCLEOTIDE SEQUENCE [LARGE SCALE GENOMIC DNA]</scope>
    <source>
        <strain evidence="2 3">SSM4.3</strain>
        <plasmid evidence="2">unnamed</plasmid>
    </source>
</reference>
<protein>
    <recommendedName>
        <fullName evidence="4">DUF2946 domain-containing protein</fullName>
    </recommendedName>
</protein>
<dbReference type="RefSeq" id="WP_245134170.1">
    <property type="nucleotide sequence ID" value="NZ_CP128477.1"/>
</dbReference>
<feature type="region of interest" description="Disordered" evidence="1">
    <location>
        <begin position="111"/>
        <end position="130"/>
    </location>
</feature>
<proteinExistence type="predicted"/>
<evidence type="ECO:0000313" key="3">
    <source>
        <dbReference type="Proteomes" id="UP001522662"/>
    </source>
</evidence>
<gene>
    <name evidence="2" type="ORF">MKJ03_01100</name>
</gene>